<proteinExistence type="predicted"/>
<dbReference type="AlphaFoldDB" id="A0A183KX73"/>
<dbReference type="WBParaSite" id="SCUD_0001967001-mRNA-1">
    <property type="protein sequence ID" value="SCUD_0001967001-mRNA-1"/>
    <property type="gene ID" value="SCUD_0001967001"/>
</dbReference>
<sequence length="143" mass="16984">MKNIWNSKTTVGQPTPRSMEMSRQFYCMWQKLGELRNSSSRGYKCLSTVVYTKYFEIRCPDRHYQQQPTIGENKPDPREGRNQEVSLDVDRTHIDESTQLRHKTSSHMKSSRPKEERKNKEHITSGNRSNWKELERITHDRVG</sequence>
<evidence type="ECO:0000313" key="4">
    <source>
        <dbReference type="WBParaSite" id="SCUD_0001967001-mRNA-1"/>
    </source>
</evidence>
<evidence type="ECO:0000313" key="2">
    <source>
        <dbReference type="EMBL" id="VDP69834.1"/>
    </source>
</evidence>
<feature type="compositionally biased region" description="Basic residues" evidence="1">
    <location>
        <begin position="100"/>
        <end position="111"/>
    </location>
</feature>
<protein>
    <submittedName>
        <fullName evidence="4">Ovule protein</fullName>
    </submittedName>
</protein>
<reference evidence="2 3" key="2">
    <citation type="submission" date="2018-11" db="EMBL/GenBank/DDBJ databases">
        <authorList>
            <consortium name="Pathogen Informatics"/>
        </authorList>
    </citation>
    <scope>NUCLEOTIDE SEQUENCE [LARGE SCALE GENOMIC DNA]</scope>
    <source>
        <strain evidence="2">Dakar</strain>
        <strain evidence="3">Dakar, Senegal</strain>
    </source>
</reference>
<accession>A0A183KX73</accession>
<dbReference type="Proteomes" id="UP000279833">
    <property type="component" value="Unassembled WGS sequence"/>
</dbReference>
<evidence type="ECO:0000313" key="3">
    <source>
        <dbReference type="Proteomes" id="UP000279833"/>
    </source>
</evidence>
<feature type="compositionally biased region" description="Basic and acidic residues" evidence="1">
    <location>
        <begin position="130"/>
        <end position="143"/>
    </location>
</feature>
<gene>
    <name evidence="2" type="ORF">SCUD_LOCUS19667</name>
</gene>
<feature type="compositionally biased region" description="Basic and acidic residues" evidence="1">
    <location>
        <begin position="112"/>
        <end position="123"/>
    </location>
</feature>
<feature type="compositionally biased region" description="Basic and acidic residues" evidence="1">
    <location>
        <begin position="73"/>
        <end position="99"/>
    </location>
</feature>
<name>A0A183KX73_9TREM</name>
<keyword evidence="3" id="KW-1185">Reference proteome</keyword>
<reference evidence="4" key="1">
    <citation type="submission" date="2016-06" db="UniProtKB">
        <authorList>
            <consortium name="WormBaseParasite"/>
        </authorList>
    </citation>
    <scope>IDENTIFICATION</scope>
</reference>
<evidence type="ECO:0000256" key="1">
    <source>
        <dbReference type="SAM" id="MobiDB-lite"/>
    </source>
</evidence>
<feature type="region of interest" description="Disordered" evidence="1">
    <location>
        <begin position="62"/>
        <end position="143"/>
    </location>
</feature>
<organism evidence="4">
    <name type="scientific">Schistosoma curassoni</name>
    <dbReference type="NCBI Taxonomy" id="6186"/>
    <lineage>
        <taxon>Eukaryota</taxon>
        <taxon>Metazoa</taxon>
        <taxon>Spiralia</taxon>
        <taxon>Lophotrochozoa</taxon>
        <taxon>Platyhelminthes</taxon>
        <taxon>Trematoda</taxon>
        <taxon>Digenea</taxon>
        <taxon>Strigeidida</taxon>
        <taxon>Schistosomatoidea</taxon>
        <taxon>Schistosomatidae</taxon>
        <taxon>Schistosoma</taxon>
    </lineage>
</organism>
<dbReference type="EMBL" id="UZAK01042897">
    <property type="protein sequence ID" value="VDP69834.1"/>
    <property type="molecule type" value="Genomic_DNA"/>
</dbReference>